<sequence length="59" mass="6675">MIQEQLHEAILACSISTLSPLLKPVSNEILITYTSEFDILLVEDEMNKLILVTKMTKVL</sequence>
<dbReference type="EMBL" id="ML120433">
    <property type="protein sequence ID" value="RPA94827.1"/>
    <property type="molecule type" value="Genomic_DNA"/>
</dbReference>
<keyword evidence="2" id="KW-1185">Reference proteome</keyword>
<dbReference type="Proteomes" id="UP000276215">
    <property type="component" value="Unassembled WGS sequence"/>
</dbReference>
<reference evidence="1 2" key="1">
    <citation type="journal article" date="2018" name="Nat. Ecol. Evol.">
        <title>Pezizomycetes genomes reveal the molecular basis of ectomycorrhizal truffle lifestyle.</title>
        <authorList>
            <person name="Murat C."/>
            <person name="Payen T."/>
            <person name="Noel B."/>
            <person name="Kuo A."/>
            <person name="Morin E."/>
            <person name="Chen J."/>
            <person name="Kohler A."/>
            <person name="Krizsan K."/>
            <person name="Balestrini R."/>
            <person name="Da Silva C."/>
            <person name="Montanini B."/>
            <person name="Hainaut M."/>
            <person name="Levati E."/>
            <person name="Barry K.W."/>
            <person name="Belfiori B."/>
            <person name="Cichocki N."/>
            <person name="Clum A."/>
            <person name="Dockter R.B."/>
            <person name="Fauchery L."/>
            <person name="Guy J."/>
            <person name="Iotti M."/>
            <person name="Le Tacon F."/>
            <person name="Lindquist E.A."/>
            <person name="Lipzen A."/>
            <person name="Malagnac F."/>
            <person name="Mello A."/>
            <person name="Molinier V."/>
            <person name="Miyauchi S."/>
            <person name="Poulain J."/>
            <person name="Riccioni C."/>
            <person name="Rubini A."/>
            <person name="Sitrit Y."/>
            <person name="Splivallo R."/>
            <person name="Traeger S."/>
            <person name="Wang M."/>
            <person name="Zifcakova L."/>
            <person name="Wipf D."/>
            <person name="Zambonelli A."/>
            <person name="Paolocci F."/>
            <person name="Nowrousian M."/>
            <person name="Ottonello S."/>
            <person name="Baldrian P."/>
            <person name="Spatafora J.W."/>
            <person name="Henrissat B."/>
            <person name="Nagy L.G."/>
            <person name="Aury J.M."/>
            <person name="Wincker P."/>
            <person name="Grigoriev I.V."/>
            <person name="Bonfante P."/>
            <person name="Martin F.M."/>
        </authorList>
    </citation>
    <scope>NUCLEOTIDE SEQUENCE [LARGE SCALE GENOMIC DNA]</scope>
    <source>
        <strain evidence="1 2">120613-1</strain>
    </source>
</reference>
<dbReference type="AlphaFoldDB" id="A0A3N4JC14"/>
<protein>
    <submittedName>
        <fullName evidence="1">Uncharacterized protein</fullName>
    </submittedName>
</protein>
<organism evidence="1 2">
    <name type="scientific">Choiromyces venosus 120613-1</name>
    <dbReference type="NCBI Taxonomy" id="1336337"/>
    <lineage>
        <taxon>Eukaryota</taxon>
        <taxon>Fungi</taxon>
        <taxon>Dikarya</taxon>
        <taxon>Ascomycota</taxon>
        <taxon>Pezizomycotina</taxon>
        <taxon>Pezizomycetes</taxon>
        <taxon>Pezizales</taxon>
        <taxon>Tuberaceae</taxon>
        <taxon>Choiromyces</taxon>
    </lineage>
</organism>
<accession>A0A3N4JC14</accession>
<name>A0A3N4JC14_9PEZI</name>
<proteinExistence type="predicted"/>
<gene>
    <name evidence="1" type="ORF">L873DRAFT_1813872</name>
</gene>
<evidence type="ECO:0000313" key="2">
    <source>
        <dbReference type="Proteomes" id="UP000276215"/>
    </source>
</evidence>
<evidence type="ECO:0000313" key="1">
    <source>
        <dbReference type="EMBL" id="RPA94827.1"/>
    </source>
</evidence>